<gene>
    <name evidence="1" type="ORF">NDU88_007552</name>
</gene>
<organism evidence="1 2">
    <name type="scientific">Pleurodeles waltl</name>
    <name type="common">Iberian ribbed newt</name>
    <dbReference type="NCBI Taxonomy" id="8319"/>
    <lineage>
        <taxon>Eukaryota</taxon>
        <taxon>Metazoa</taxon>
        <taxon>Chordata</taxon>
        <taxon>Craniata</taxon>
        <taxon>Vertebrata</taxon>
        <taxon>Euteleostomi</taxon>
        <taxon>Amphibia</taxon>
        <taxon>Batrachia</taxon>
        <taxon>Caudata</taxon>
        <taxon>Salamandroidea</taxon>
        <taxon>Salamandridae</taxon>
        <taxon>Pleurodelinae</taxon>
        <taxon>Pleurodeles</taxon>
    </lineage>
</organism>
<accession>A0AAV7U0P6</accession>
<comment type="caution">
    <text evidence="1">The sequence shown here is derived from an EMBL/GenBank/DDBJ whole genome shotgun (WGS) entry which is preliminary data.</text>
</comment>
<sequence>MDLGSKDEDREIVVCSVDEQLNGALGEQEWREACDEEQDMKYIVEGVASGWSQWSLDGKRCVGFLVLCFVPRAVEPEYAESWNGM</sequence>
<dbReference type="Proteomes" id="UP001066276">
    <property type="component" value="Chromosome 3_2"/>
</dbReference>
<evidence type="ECO:0000313" key="1">
    <source>
        <dbReference type="EMBL" id="KAJ1182360.1"/>
    </source>
</evidence>
<dbReference type="EMBL" id="JANPWB010000006">
    <property type="protein sequence ID" value="KAJ1182360.1"/>
    <property type="molecule type" value="Genomic_DNA"/>
</dbReference>
<proteinExistence type="predicted"/>
<evidence type="ECO:0000313" key="2">
    <source>
        <dbReference type="Proteomes" id="UP001066276"/>
    </source>
</evidence>
<keyword evidence="2" id="KW-1185">Reference proteome</keyword>
<protein>
    <submittedName>
        <fullName evidence="1">Uncharacterized protein</fullName>
    </submittedName>
</protein>
<dbReference type="AlphaFoldDB" id="A0AAV7U0P6"/>
<reference evidence="1" key="1">
    <citation type="journal article" date="2022" name="bioRxiv">
        <title>Sequencing and chromosome-scale assembly of the giantPleurodeles waltlgenome.</title>
        <authorList>
            <person name="Brown T."/>
            <person name="Elewa A."/>
            <person name="Iarovenko S."/>
            <person name="Subramanian E."/>
            <person name="Araus A.J."/>
            <person name="Petzold A."/>
            <person name="Susuki M."/>
            <person name="Suzuki K.-i.T."/>
            <person name="Hayashi T."/>
            <person name="Toyoda A."/>
            <person name="Oliveira C."/>
            <person name="Osipova E."/>
            <person name="Leigh N.D."/>
            <person name="Simon A."/>
            <person name="Yun M.H."/>
        </authorList>
    </citation>
    <scope>NUCLEOTIDE SEQUENCE</scope>
    <source>
        <strain evidence="1">20211129_DDA</strain>
        <tissue evidence="1">Liver</tissue>
    </source>
</reference>
<name>A0AAV7U0P6_PLEWA</name>